<accession>A0A6P1P4P7</accession>
<dbReference type="NCBIfam" id="TIGR04183">
    <property type="entry name" value="Por_Secre_tail"/>
    <property type="match status" value="1"/>
</dbReference>
<organism evidence="4 5">
    <name type="scientific">Nibribacter ruber</name>
    <dbReference type="NCBI Taxonomy" id="2698458"/>
    <lineage>
        <taxon>Bacteria</taxon>
        <taxon>Pseudomonadati</taxon>
        <taxon>Bacteroidota</taxon>
        <taxon>Cytophagia</taxon>
        <taxon>Cytophagales</taxon>
        <taxon>Hymenobacteraceae</taxon>
        <taxon>Nibribacter</taxon>
    </lineage>
</organism>
<proteinExistence type="predicted"/>
<feature type="domain" description="Plastocyanin-like" evidence="2">
    <location>
        <begin position="74"/>
        <end position="104"/>
    </location>
</feature>
<feature type="domain" description="Secretion system C-terminal sorting" evidence="3">
    <location>
        <begin position="584"/>
        <end position="660"/>
    </location>
</feature>
<dbReference type="AlphaFoldDB" id="A0A6P1P4P7"/>
<feature type="domain" description="Plastocyanin-like" evidence="2">
    <location>
        <begin position="136"/>
        <end position="210"/>
    </location>
</feature>
<dbReference type="PANTHER" id="PTHR48267">
    <property type="entry name" value="CUPREDOXIN SUPERFAMILY PROTEIN"/>
    <property type="match status" value="1"/>
</dbReference>
<evidence type="ECO:0000259" key="1">
    <source>
        <dbReference type="Pfam" id="PF07731"/>
    </source>
</evidence>
<evidence type="ECO:0000313" key="4">
    <source>
        <dbReference type="EMBL" id="QHL89342.1"/>
    </source>
</evidence>
<sequence>MPVFFCFSLQSLPLEAQILLNSKDVPKFVNPLPIPSVINAGPGSGNQVITMTVSQFQQDLGLGLKDALGKPILTTVWGYNDQYPGPTIVATKGKPVSVKWLNRLVDANGNALPHLLPVDPTIDLAKPTSPGVPIVTHLHGGHTESASDGLPEAWYTPYGQSKGPIFKKGEQVPYYYDNSQEAATLWYHDHTLGITRLNVYAGLAGFYLLTDGIEKALQQSNWLPAQPYDIGLAIQDRMFTADGQLFYPSESEVEGTTGPSILPEFFGDIILVNGKAWPKLKVEPRQYRFRLLNGSDSRFYNLKLPEGVAMWQIASDQGLLAQPILQNELLLGPGERKEVILDFSNAALQGKTLILTNNARTPYPFGDDVDADDSPSQIMAFSVTLPLNKAYPLTFLPATFNKPLAKMPPATKTRKLILFEGEDEYGRLLPMLGTMEGGAMRSHDPITENPGMNKTEIWEIYNLTPDAHPIHLHLVSFRVLSNQKFNGTVNEETGMLSNVQLEGPLMVPEPGQAGRKDTYPVAPGQVTRLIATFDKQGLYTWHCHILSHEDHDMMRPLYVGQLPTKMLANQPIGSDEKNDLFQVVPNPFSGAATITVKLPESSQVGVKLLDLNGHLRHAIEGKAYGKGAHQLFLNGHNLPAGIYVCEVTVNQQSYRQRLVVAR</sequence>
<dbReference type="InterPro" id="IPR011707">
    <property type="entry name" value="Cu-oxidase-like_N"/>
</dbReference>
<dbReference type="Pfam" id="PF18962">
    <property type="entry name" value="Por_Secre_tail"/>
    <property type="match status" value="1"/>
</dbReference>
<name>A0A6P1P4P7_9BACT</name>
<evidence type="ECO:0000259" key="3">
    <source>
        <dbReference type="Pfam" id="PF18962"/>
    </source>
</evidence>
<keyword evidence="5" id="KW-1185">Reference proteome</keyword>
<evidence type="ECO:0000259" key="2">
    <source>
        <dbReference type="Pfam" id="PF07732"/>
    </source>
</evidence>
<dbReference type="SUPFAM" id="SSF49503">
    <property type="entry name" value="Cupredoxins"/>
    <property type="match status" value="3"/>
</dbReference>
<dbReference type="Gene3D" id="2.60.40.420">
    <property type="entry name" value="Cupredoxins - blue copper proteins"/>
    <property type="match status" value="3"/>
</dbReference>
<dbReference type="EMBL" id="CP047897">
    <property type="protein sequence ID" value="QHL89342.1"/>
    <property type="molecule type" value="Genomic_DNA"/>
</dbReference>
<dbReference type="Proteomes" id="UP000464214">
    <property type="component" value="Chromosome"/>
</dbReference>
<reference evidence="4 5" key="1">
    <citation type="submission" date="2020-01" db="EMBL/GenBank/DDBJ databases">
        <authorList>
            <person name="Kim M."/>
        </authorList>
    </citation>
    <scope>NUCLEOTIDE SEQUENCE [LARGE SCALE GENOMIC DNA]</scope>
    <source>
        <strain evidence="4 5">BT10</strain>
    </source>
</reference>
<dbReference type="InterPro" id="IPR045087">
    <property type="entry name" value="Cu-oxidase_fam"/>
</dbReference>
<dbReference type="InterPro" id="IPR011706">
    <property type="entry name" value="Cu-oxidase_C"/>
</dbReference>
<dbReference type="InterPro" id="IPR026444">
    <property type="entry name" value="Secre_tail"/>
</dbReference>
<dbReference type="PANTHER" id="PTHR48267:SF1">
    <property type="entry name" value="BILIRUBIN OXIDASE"/>
    <property type="match status" value="1"/>
</dbReference>
<gene>
    <name evidence="4" type="ORF">GU926_04840</name>
</gene>
<dbReference type="CDD" id="cd13868">
    <property type="entry name" value="CuRO_2_CotA_like"/>
    <property type="match status" value="1"/>
</dbReference>
<feature type="domain" description="Plastocyanin-like" evidence="1">
    <location>
        <begin position="449"/>
        <end position="560"/>
    </location>
</feature>
<dbReference type="KEGG" id="nib:GU926_04840"/>
<dbReference type="CDD" id="cd13844">
    <property type="entry name" value="CuRO_1_BOD_CotA_like"/>
    <property type="match status" value="1"/>
</dbReference>
<dbReference type="GO" id="GO:0016491">
    <property type="term" value="F:oxidoreductase activity"/>
    <property type="evidence" value="ECO:0007669"/>
    <property type="project" value="InterPro"/>
</dbReference>
<dbReference type="GO" id="GO:0005507">
    <property type="term" value="F:copper ion binding"/>
    <property type="evidence" value="ECO:0007669"/>
    <property type="project" value="InterPro"/>
</dbReference>
<dbReference type="CDD" id="cd13891">
    <property type="entry name" value="CuRO_3_CotA_like"/>
    <property type="match status" value="1"/>
</dbReference>
<protein>
    <submittedName>
        <fullName evidence="4">Multicopper oxidase domain-containing protein</fullName>
    </submittedName>
</protein>
<dbReference type="InterPro" id="IPR008972">
    <property type="entry name" value="Cupredoxin"/>
</dbReference>
<dbReference type="Pfam" id="PF07732">
    <property type="entry name" value="Cu-oxidase_3"/>
    <property type="match status" value="2"/>
</dbReference>
<evidence type="ECO:0000313" key="5">
    <source>
        <dbReference type="Proteomes" id="UP000464214"/>
    </source>
</evidence>
<dbReference type="Pfam" id="PF07731">
    <property type="entry name" value="Cu-oxidase_2"/>
    <property type="match status" value="1"/>
</dbReference>